<evidence type="ECO:0000256" key="1">
    <source>
        <dbReference type="SAM" id="Phobius"/>
    </source>
</evidence>
<feature type="transmembrane region" description="Helical" evidence="1">
    <location>
        <begin position="119"/>
        <end position="138"/>
    </location>
</feature>
<comment type="caution">
    <text evidence="2">The sequence shown here is derived from an EMBL/GenBank/DDBJ whole genome shotgun (WGS) entry which is preliminary data.</text>
</comment>
<feature type="transmembrane region" description="Helical" evidence="1">
    <location>
        <begin position="213"/>
        <end position="233"/>
    </location>
</feature>
<dbReference type="AlphaFoldDB" id="A0A7X6DLN9"/>
<keyword evidence="1" id="KW-0812">Transmembrane</keyword>
<reference evidence="2 3" key="1">
    <citation type="journal article" date="2020" name="Nature">
        <title>Bacterial chemolithoautotrophy via manganese oxidation.</title>
        <authorList>
            <person name="Yu H."/>
            <person name="Leadbetter J.R."/>
        </authorList>
    </citation>
    <scope>NUCLEOTIDE SEQUENCE [LARGE SCALE GENOMIC DNA]</scope>
    <source>
        <strain evidence="2 3">Mn-1</strain>
    </source>
</reference>
<feature type="transmembrane region" description="Helical" evidence="1">
    <location>
        <begin position="53"/>
        <end position="75"/>
    </location>
</feature>
<name>A0A7X6DLN9_9BACT</name>
<feature type="transmembrane region" description="Helical" evidence="1">
    <location>
        <begin position="186"/>
        <end position="207"/>
    </location>
</feature>
<accession>A0A7X6DLN9</accession>
<evidence type="ECO:0000313" key="2">
    <source>
        <dbReference type="EMBL" id="NKE69422.1"/>
    </source>
</evidence>
<keyword evidence="3" id="KW-1185">Reference proteome</keyword>
<dbReference type="Proteomes" id="UP000534783">
    <property type="component" value="Unassembled WGS sequence"/>
</dbReference>
<protein>
    <submittedName>
        <fullName evidence="2">Uncharacterized protein</fullName>
    </submittedName>
</protein>
<sequence length="319" mass="35586">MLHRLKLRVLYGHLLMDRAARRLKMRIILLSGFAVFPPFLLITYLVFFETRVIFLTMIGLLSSLVCIPVGLYAYAKGFGRPLREIWRERPDEMKWFSLKIGFLYSFALYWMILGIVEFLFGYQAFRAALISFVASAVARDGFEIGYLRARQEKGQRTIFPDGRPIGELFWPRTRGGHPHTAPASNLLLILLAAVIGGAVGAILGPVLENSLHQTLAVGGVIGLMATLAYTRFLPALPGIVQLVRFFIWPGLTMAATYFLILAYLLRIIFQVPLSPATDLALLTAACAGWMTLESLFLGLLKREAGLAEKPLERGIIPTV</sequence>
<gene>
    <name evidence="2" type="ORF">MNODULE_01480</name>
</gene>
<feature type="transmembrane region" description="Helical" evidence="1">
    <location>
        <begin position="281"/>
        <end position="300"/>
    </location>
</feature>
<feature type="transmembrane region" description="Helical" evidence="1">
    <location>
        <begin position="27"/>
        <end position="47"/>
    </location>
</feature>
<proteinExistence type="predicted"/>
<keyword evidence="1" id="KW-1133">Transmembrane helix</keyword>
<dbReference type="RefSeq" id="WP_168057721.1">
    <property type="nucleotide sequence ID" value="NZ_VTOW01000001.1"/>
</dbReference>
<feature type="transmembrane region" description="Helical" evidence="1">
    <location>
        <begin position="245"/>
        <end position="269"/>
    </location>
</feature>
<evidence type="ECO:0000313" key="3">
    <source>
        <dbReference type="Proteomes" id="UP000534783"/>
    </source>
</evidence>
<organism evidence="2 3">
    <name type="scientific">Candidatus Manganitrophus noduliformans</name>
    <dbReference type="NCBI Taxonomy" id="2606439"/>
    <lineage>
        <taxon>Bacteria</taxon>
        <taxon>Pseudomonadati</taxon>
        <taxon>Nitrospirota</taxon>
        <taxon>Nitrospiria</taxon>
        <taxon>Candidatus Troglogloeales</taxon>
        <taxon>Candidatus Manganitrophaceae</taxon>
        <taxon>Candidatus Manganitrophus</taxon>
    </lineage>
</organism>
<dbReference type="EMBL" id="VTOW01000001">
    <property type="protein sequence ID" value="NKE69422.1"/>
    <property type="molecule type" value="Genomic_DNA"/>
</dbReference>
<feature type="transmembrane region" description="Helical" evidence="1">
    <location>
        <begin position="96"/>
        <end position="113"/>
    </location>
</feature>
<keyword evidence="1" id="KW-0472">Membrane</keyword>